<reference evidence="1 3" key="2">
    <citation type="journal article" date="2014" name="BMC Genomics">
        <title>An improved genome release (version Mt4.0) for the model legume Medicago truncatula.</title>
        <authorList>
            <person name="Tang H."/>
            <person name="Krishnakumar V."/>
            <person name="Bidwell S."/>
            <person name="Rosen B."/>
            <person name="Chan A."/>
            <person name="Zhou S."/>
            <person name="Gentzbittel L."/>
            <person name="Childs K.L."/>
            <person name="Yandell M."/>
            <person name="Gundlach H."/>
            <person name="Mayer K.F."/>
            <person name="Schwartz D.C."/>
            <person name="Town C.D."/>
        </authorList>
    </citation>
    <scope>GENOME REANNOTATION</scope>
    <source>
        <strain evidence="1">A17</strain>
        <strain evidence="2 3">cv. Jemalong A17</strain>
    </source>
</reference>
<name>G7ZUH5_MEDTR</name>
<gene>
    <name evidence="1" type="ORF">MTR_0030s0370</name>
</gene>
<evidence type="ECO:0000313" key="1">
    <source>
        <dbReference type="EMBL" id="KEH17240.1"/>
    </source>
</evidence>
<reference evidence="1 3" key="1">
    <citation type="journal article" date="2011" name="Nature">
        <title>The Medicago genome provides insight into the evolution of rhizobial symbioses.</title>
        <authorList>
            <person name="Young N.D."/>
            <person name="Debelle F."/>
            <person name="Oldroyd G.E."/>
            <person name="Geurts R."/>
            <person name="Cannon S.B."/>
            <person name="Udvardi M.K."/>
            <person name="Benedito V.A."/>
            <person name="Mayer K.F."/>
            <person name="Gouzy J."/>
            <person name="Schoof H."/>
            <person name="Van de Peer Y."/>
            <person name="Proost S."/>
            <person name="Cook D.R."/>
            <person name="Meyers B.C."/>
            <person name="Spannagl M."/>
            <person name="Cheung F."/>
            <person name="De Mita S."/>
            <person name="Krishnakumar V."/>
            <person name="Gundlach H."/>
            <person name="Zhou S."/>
            <person name="Mudge J."/>
            <person name="Bharti A.K."/>
            <person name="Murray J.D."/>
            <person name="Naoumkina M.A."/>
            <person name="Rosen B."/>
            <person name="Silverstein K.A."/>
            <person name="Tang H."/>
            <person name="Rombauts S."/>
            <person name="Zhao P.X."/>
            <person name="Zhou P."/>
            <person name="Barbe V."/>
            <person name="Bardou P."/>
            <person name="Bechner M."/>
            <person name="Bellec A."/>
            <person name="Berger A."/>
            <person name="Berges H."/>
            <person name="Bidwell S."/>
            <person name="Bisseling T."/>
            <person name="Choisne N."/>
            <person name="Couloux A."/>
            <person name="Denny R."/>
            <person name="Deshpande S."/>
            <person name="Dai X."/>
            <person name="Doyle J.J."/>
            <person name="Dudez A.M."/>
            <person name="Farmer A.D."/>
            <person name="Fouteau S."/>
            <person name="Franken C."/>
            <person name="Gibelin C."/>
            <person name="Gish J."/>
            <person name="Goldstein S."/>
            <person name="Gonzalez A.J."/>
            <person name="Green P.J."/>
            <person name="Hallab A."/>
            <person name="Hartog M."/>
            <person name="Hua A."/>
            <person name="Humphray S.J."/>
            <person name="Jeong D.H."/>
            <person name="Jing Y."/>
            <person name="Jocker A."/>
            <person name="Kenton S.M."/>
            <person name="Kim D.J."/>
            <person name="Klee K."/>
            <person name="Lai H."/>
            <person name="Lang C."/>
            <person name="Lin S."/>
            <person name="Macmil S.L."/>
            <person name="Magdelenat G."/>
            <person name="Matthews L."/>
            <person name="McCorrison J."/>
            <person name="Monaghan E.L."/>
            <person name="Mun J.H."/>
            <person name="Najar F.Z."/>
            <person name="Nicholson C."/>
            <person name="Noirot C."/>
            <person name="O'Bleness M."/>
            <person name="Paule C.R."/>
            <person name="Poulain J."/>
            <person name="Prion F."/>
            <person name="Qin B."/>
            <person name="Qu C."/>
            <person name="Retzel E.F."/>
            <person name="Riddle C."/>
            <person name="Sallet E."/>
            <person name="Samain S."/>
            <person name="Samson N."/>
            <person name="Sanders I."/>
            <person name="Saurat O."/>
            <person name="Scarpelli C."/>
            <person name="Schiex T."/>
            <person name="Segurens B."/>
            <person name="Severin A.J."/>
            <person name="Sherrier D.J."/>
            <person name="Shi R."/>
            <person name="Sims S."/>
            <person name="Singer S.R."/>
            <person name="Sinharoy S."/>
            <person name="Sterck L."/>
            <person name="Viollet A."/>
            <person name="Wang B.B."/>
            <person name="Wang K."/>
            <person name="Wang M."/>
            <person name="Wang X."/>
            <person name="Warfsmann J."/>
            <person name="Weissenbach J."/>
            <person name="White D.D."/>
            <person name="White J.D."/>
            <person name="Wiley G.B."/>
            <person name="Wincker P."/>
            <person name="Xing Y."/>
            <person name="Yang L."/>
            <person name="Yao Z."/>
            <person name="Ying F."/>
            <person name="Zhai J."/>
            <person name="Zhou L."/>
            <person name="Zuber A."/>
            <person name="Denarie J."/>
            <person name="Dixon R.A."/>
            <person name="May G.D."/>
            <person name="Schwartz D.C."/>
            <person name="Rogers J."/>
            <person name="Quetier F."/>
            <person name="Town C.D."/>
            <person name="Roe B.A."/>
        </authorList>
    </citation>
    <scope>NUCLEOTIDE SEQUENCE [LARGE SCALE GENOMIC DNA]</scope>
    <source>
        <strain evidence="1">A17</strain>
        <strain evidence="2 3">cv. Jemalong A17</strain>
    </source>
</reference>
<dbReference type="HOGENOM" id="CLU_1761514_0_0_1"/>
<dbReference type="Proteomes" id="UP000002051">
    <property type="component" value="Unassembled WGS sequence"/>
</dbReference>
<dbReference type="EMBL" id="KL402755">
    <property type="protein sequence ID" value="KEH17240.1"/>
    <property type="molecule type" value="Genomic_DNA"/>
</dbReference>
<protein>
    <submittedName>
        <fullName evidence="1 2">Uncharacterized protein</fullName>
    </submittedName>
</protein>
<dbReference type="EnsemblPlants" id="KEH17240">
    <property type="protein sequence ID" value="KEH17240"/>
    <property type="gene ID" value="MTR_0030s0370"/>
</dbReference>
<proteinExistence type="predicted"/>
<evidence type="ECO:0000313" key="3">
    <source>
        <dbReference type="Proteomes" id="UP000002051"/>
    </source>
</evidence>
<sequence>MEASMIRHLPHEEKLVQTLIRSLEGINYKTLFFAGIQSFDSLIRIRKELEYDIKFGRNTYTQIPLYVLKKSLDERNEDHSSSNFDPSKNCVYHSNIQGHDIEECEALRNKIQNMIENGKIIVQQGLQNNNCNPSMANTFTVQGDPTKM</sequence>
<dbReference type="STRING" id="3880.G7ZUH5"/>
<dbReference type="AlphaFoldDB" id="G7ZUH5"/>
<keyword evidence="3" id="KW-1185">Reference proteome</keyword>
<organism evidence="2">
    <name type="scientific">Medicago truncatula</name>
    <name type="common">Barrel medic</name>
    <name type="synonym">Medicago tribuloides</name>
    <dbReference type="NCBI Taxonomy" id="3880"/>
    <lineage>
        <taxon>Eukaryota</taxon>
        <taxon>Viridiplantae</taxon>
        <taxon>Streptophyta</taxon>
        <taxon>Embryophyta</taxon>
        <taxon>Tracheophyta</taxon>
        <taxon>Spermatophyta</taxon>
        <taxon>Magnoliopsida</taxon>
        <taxon>eudicotyledons</taxon>
        <taxon>Gunneridae</taxon>
        <taxon>Pentapetalae</taxon>
        <taxon>rosids</taxon>
        <taxon>fabids</taxon>
        <taxon>Fabales</taxon>
        <taxon>Fabaceae</taxon>
        <taxon>Papilionoideae</taxon>
        <taxon>50 kb inversion clade</taxon>
        <taxon>NPAAA clade</taxon>
        <taxon>Hologalegina</taxon>
        <taxon>IRL clade</taxon>
        <taxon>Trifolieae</taxon>
        <taxon>Medicago</taxon>
    </lineage>
</organism>
<accession>G7ZUH5</accession>
<reference evidence="2" key="3">
    <citation type="submission" date="2015-06" db="UniProtKB">
        <authorList>
            <consortium name="EnsemblPlants"/>
        </authorList>
    </citation>
    <scope>IDENTIFICATION</scope>
    <source>
        <strain evidence="2">cv. Jemalong A17</strain>
    </source>
</reference>
<dbReference type="PaxDb" id="3880-AES82863"/>
<evidence type="ECO:0000313" key="2">
    <source>
        <dbReference type="EnsemblPlants" id="KEH17240"/>
    </source>
</evidence>